<dbReference type="AlphaFoldDB" id="A0A250DRZ3"/>
<name>A0A250DRZ3_9BURK</name>
<comment type="function">
    <text evidence="11">Part of the high-affinity ATP-driven potassium transport (or Kdp) system, which catalyzes the hydrolysis of ATP coupled with the electrogenic transport of potassium into the cytoplasm. This subunit acts as a catalytic chaperone that increases the ATP-binding affinity of the ATP-hydrolyzing subunit KdpB by the formation of a transient KdpB/KdpC/ATP ternary complex.</text>
</comment>
<dbReference type="HAMAP" id="MF_00276">
    <property type="entry name" value="KdpC"/>
    <property type="match status" value="1"/>
</dbReference>
<protein>
    <recommendedName>
        <fullName evidence="11">Potassium-transporting ATPase KdpC subunit</fullName>
    </recommendedName>
    <alternativeName>
        <fullName evidence="11">ATP phosphohydrolase [potassium-transporting] C chain</fullName>
    </alternativeName>
    <alternativeName>
        <fullName evidence="11">Potassium-binding and translocating subunit C</fullName>
    </alternativeName>
    <alternativeName>
        <fullName evidence="11">Potassium-translocating ATPase C chain</fullName>
    </alternativeName>
</protein>
<dbReference type="GO" id="GO:0005886">
    <property type="term" value="C:plasma membrane"/>
    <property type="evidence" value="ECO:0007669"/>
    <property type="project" value="UniProtKB-SubCell"/>
</dbReference>
<evidence type="ECO:0000256" key="7">
    <source>
        <dbReference type="ARBA" id="ARBA00022958"/>
    </source>
</evidence>
<comment type="similarity">
    <text evidence="11">Belongs to the KdpC family.</text>
</comment>
<dbReference type="KEGG" id="vbo:CKY39_30875"/>
<evidence type="ECO:0000256" key="12">
    <source>
        <dbReference type="SAM" id="MobiDB-lite"/>
    </source>
</evidence>
<keyword evidence="8 11" id="KW-1133">Transmembrane helix</keyword>
<evidence type="ECO:0000256" key="6">
    <source>
        <dbReference type="ARBA" id="ARBA00022840"/>
    </source>
</evidence>
<evidence type="ECO:0000256" key="10">
    <source>
        <dbReference type="ARBA" id="ARBA00023136"/>
    </source>
</evidence>
<keyword evidence="1 11" id="KW-0813">Transport</keyword>
<evidence type="ECO:0000256" key="4">
    <source>
        <dbReference type="ARBA" id="ARBA00022692"/>
    </source>
</evidence>
<dbReference type="PANTHER" id="PTHR30042">
    <property type="entry name" value="POTASSIUM-TRANSPORTING ATPASE C CHAIN"/>
    <property type="match status" value="1"/>
</dbReference>
<dbReference type="InterPro" id="IPR003820">
    <property type="entry name" value="KdpC"/>
</dbReference>
<comment type="subcellular location">
    <subcellularLocation>
        <location evidence="11">Cell membrane</location>
        <topology evidence="11">Single-pass membrane protein</topology>
    </subcellularLocation>
</comment>
<keyword evidence="2 11" id="KW-1003">Cell membrane</keyword>
<evidence type="ECO:0000256" key="1">
    <source>
        <dbReference type="ARBA" id="ARBA00022448"/>
    </source>
</evidence>
<organism evidence="13 14">
    <name type="scientific">Variovorax boronicumulans</name>
    <dbReference type="NCBI Taxonomy" id="436515"/>
    <lineage>
        <taxon>Bacteria</taxon>
        <taxon>Pseudomonadati</taxon>
        <taxon>Pseudomonadota</taxon>
        <taxon>Betaproteobacteria</taxon>
        <taxon>Burkholderiales</taxon>
        <taxon>Comamonadaceae</taxon>
        <taxon>Variovorax</taxon>
    </lineage>
</organism>
<accession>A0A250DRZ3</accession>
<keyword evidence="5 11" id="KW-0547">Nucleotide-binding</keyword>
<dbReference type="Pfam" id="PF02669">
    <property type="entry name" value="KdpC"/>
    <property type="match status" value="1"/>
</dbReference>
<dbReference type="GO" id="GO:0005524">
    <property type="term" value="F:ATP binding"/>
    <property type="evidence" value="ECO:0007669"/>
    <property type="project" value="UniProtKB-UniRule"/>
</dbReference>
<feature type="region of interest" description="Disordered" evidence="12">
    <location>
        <begin position="70"/>
        <end position="94"/>
    </location>
</feature>
<evidence type="ECO:0000256" key="9">
    <source>
        <dbReference type="ARBA" id="ARBA00023065"/>
    </source>
</evidence>
<dbReference type="NCBIfam" id="TIGR00681">
    <property type="entry name" value="kdpC"/>
    <property type="match status" value="1"/>
</dbReference>
<dbReference type="RefSeq" id="WP_095747108.1">
    <property type="nucleotide sequence ID" value="NZ_CP023284.1"/>
</dbReference>
<keyword evidence="7 11" id="KW-0630">Potassium</keyword>
<keyword evidence="10 11" id="KW-0472">Membrane</keyword>
<evidence type="ECO:0000256" key="11">
    <source>
        <dbReference type="HAMAP-Rule" id="MF_00276"/>
    </source>
</evidence>
<dbReference type="PIRSF" id="PIRSF001296">
    <property type="entry name" value="K_ATPase_KdpC"/>
    <property type="match status" value="1"/>
</dbReference>
<evidence type="ECO:0000256" key="2">
    <source>
        <dbReference type="ARBA" id="ARBA00022475"/>
    </source>
</evidence>
<dbReference type="GO" id="GO:0016787">
    <property type="term" value="F:hydrolase activity"/>
    <property type="evidence" value="ECO:0007669"/>
    <property type="project" value="UniProtKB-KW"/>
</dbReference>
<feature type="compositionally biased region" description="Polar residues" evidence="12">
    <location>
        <begin position="77"/>
        <end position="94"/>
    </location>
</feature>
<evidence type="ECO:0000256" key="8">
    <source>
        <dbReference type="ARBA" id="ARBA00022989"/>
    </source>
</evidence>
<dbReference type="PANTHER" id="PTHR30042:SF2">
    <property type="entry name" value="POTASSIUM-TRANSPORTING ATPASE KDPC SUBUNIT"/>
    <property type="match status" value="1"/>
</dbReference>
<comment type="subunit">
    <text evidence="11">The system is composed of three essential subunits: KdpA, KdpB and KdpC.</text>
</comment>
<proteinExistence type="inferred from homology"/>
<dbReference type="EMBL" id="CP023284">
    <property type="protein sequence ID" value="ATA57135.1"/>
    <property type="molecule type" value="Genomic_DNA"/>
</dbReference>
<evidence type="ECO:0000256" key="3">
    <source>
        <dbReference type="ARBA" id="ARBA00022538"/>
    </source>
</evidence>
<keyword evidence="9 11" id="KW-0406">Ion transport</keyword>
<keyword evidence="13" id="KW-0378">Hydrolase</keyword>
<gene>
    <name evidence="11" type="primary">kdpC</name>
    <name evidence="13" type="ORF">CKY39_30875</name>
</gene>
<keyword evidence="3 11" id="KW-0633">Potassium transport</keyword>
<reference evidence="13 14" key="1">
    <citation type="submission" date="2017-09" db="EMBL/GenBank/DDBJ databases">
        <title>The diverse metabolic capabilities of V. boronicumulans make it an excellent choice for continued studies on novel biodegradation.</title>
        <authorList>
            <person name="Sun S."/>
        </authorList>
    </citation>
    <scope>NUCLEOTIDE SEQUENCE [LARGE SCALE GENOMIC DNA]</scope>
    <source>
        <strain evidence="13 14">J1</strain>
    </source>
</reference>
<keyword evidence="6 11" id="KW-0067">ATP-binding</keyword>
<dbReference type="GO" id="GO:0008556">
    <property type="term" value="F:P-type potassium transmembrane transporter activity"/>
    <property type="evidence" value="ECO:0007669"/>
    <property type="project" value="InterPro"/>
</dbReference>
<keyword evidence="4 11" id="KW-0812">Transmembrane</keyword>
<evidence type="ECO:0000313" key="13">
    <source>
        <dbReference type="EMBL" id="ATA57135.1"/>
    </source>
</evidence>
<dbReference type="NCBIfam" id="NF001454">
    <property type="entry name" value="PRK00315.1"/>
    <property type="match status" value="1"/>
</dbReference>
<dbReference type="Proteomes" id="UP000217154">
    <property type="component" value="Chromosome"/>
</dbReference>
<evidence type="ECO:0000313" key="14">
    <source>
        <dbReference type="Proteomes" id="UP000217154"/>
    </source>
</evidence>
<evidence type="ECO:0000256" key="5">
    <source>
        <dbReference type="ARBA" id="ARBA00022741"/>
    </source>
</evidence>
<sequence>MKNNNGSIVRPALVLFALLSAFTGLLYPAAVTGAAQALFPAQAAGSLVMRDGKPVGSALIGQNFSDPKHFWGRPSATAPQPYNASASGGSNQGPLNPALADAVKARVEALRAADPGNTAPVPVDLVTASASGLDPDISPAAAHYQAARVARERGVPIDQVNALIAQKTQKPLWGVLGESRVNVLALNLALDASSTVR</sequence>